<name>X6NMR3_RETFI</name>
<proteinExistence type="predicted"/>
<dbReference type="GO" id="GO:0016020">
    <property type="term" value="C:membrane"/>
    <property type="evidence" value="ECO:0007669"/>
    <property type="project" value="TreeGrafter"/>
</dbReference>
<reference evidence="5 6" key="1">
    <citation type="journal article" date="2013" name="Curr. Biol.">
        <title>The Genome of the Foraminiferan Reticulomyxa filosa.</title>
        <authorList>
            <person name="Glockner G."/>
            <person name="Hulsmann N."/>
            <person name="Schleicher M."/>
            <person name="Noegel A.A."/>
            <person name="Eichinger L."/>
            <person name="Gallinger C."/>
            <person name="Pawlowski J."/>
            <person name="Sierra R."/>
            <person name="Euteneuer U."/>
            <person name="Pillet L."/>
            <person name="Moustafa A."/>
            <person name="Platzer M."/>
            <person name="Groth M."/>
            <person name="Szafranski K."/>
            <person name="Schliwa M."/>
        </authorList>
    </citation>
    <scope>NUCLEOTIDE SEQUENCE [LARGE SCALE GENOMIC DNA]</scope>
</reference>
<organism evidence="5 6">
    <name type="scientific">Reticulomyxa filosa</name>
    <dbReference type="NCBI Taxonomy" id="46433"/>
    <lineage>
        <taxon>Eukaryota</taxon>
        <taxon>Sar</taxon>
        <taxon>Rhizaria</taxon>
        <taxon>Retaria</taxon>
        <taxon>Foraminifera</taxon>
        <taxon>Monothalamids</taxon>
        <taxon>Reticulomyxidae</taxon>
        <taxon>Reticulomyxa</taxon>
    </lineage>
</organism>
<evidence type="ECO:0000256" key="1">
    <source>
        <dbReference type="ARBA" id="ARBA00022737"/>
    </source>
</evidence>
<dbReference type="GO" id="GO:0072380">
    <property type="term" value="C:TRC complex"/>
    <property type="evidence" value="ECO:0007669"/>
    <property type="project" value="TreeGrafter"/>
</dbReference>
<dbReference type="AlphaFoldDB" id="X6NMR3"/>
<dbReference type="SUPFAM" id="SSF48452">
    <property type="entry name" value="TPR-like"/>
    <property type="match status" value="1"/>
</dbReference>
<evidence type="ECO:0000256" key="4">
    <source>
        <dbReference type="SAM" id="SignalP"/>
    </source>
</evidence>
<accession>X6NMR3</accession>
<dbReference type="SMART" id="SM00028">
    <property type="entry name" value="TPR"/>
    <property type="match status" value="2"/>
</dbReference>
<sequence>MIAHKFPLFCYVICLVLCSSLNNINIFEYIAKKNAIKRKKSNRATDLIIDKFLESKNWCYFFEGKLVKNVTHDCVRIFAKIKVIAACRLFLENYQETRFIHPSFPQFKSVFKKNESVLWQKEYCPFAPVIRPPKKLNTDNFWIEQGNKKHFIKFTKPKPINVLSYNVCVNSRQKSKVSANSQMHIYLLGEGNKNLQQDNTLQSINNYEQALQVEKTSEGYTKRAFAYFHIKDYKNAMADALTAIKMNPQSVEGYIAVASVQIALEEHSKALEYLITALELTNPLDPCRASITEVMTGCKIALKTQQAIDQRHQTQGTPNQKESTSLPASETLPFENDAFLYAQRDVTQQMTDKSGDVFLKKLERLNQLPAIQRLQSKILRGEAPTPLDCLELMKDPQFKQFNLVMTKMSKHPKFEKAMARFAKMDLMGAYQQLQQDPEALSLFMRALDAIDKKY</sequence>
<dbReference type="EMBL" id="ASPP01007701">
    <property type="protein sequence ID" value="ETO26692.1"/>
    <property type="molecule type" value="Genomic_DNA"/>
</dbReference>
<dbReference type="OrthoDB" id="629492at2759"/>
<dbReference type="PROSITE" id="PS50005">
    <property type="entry name" value="TPR"/>
    <property type="match status" value="1"/>
</dbReference>
<keyword evidence="6" id="KW-1185">Reference proteome</keyword>
<gene>
    <name evidence="5" type="ORF">RFI_10443</name>
</gene>
<dbReference type="Gene3D" id="1.25.40.10">
    <property type="entry name" value="Tetratricopeptide repeat domain"/>
    <property type="match status" value="1"/>
</dbReference>
<dbReference type="InterPro" id="IPR019734">
    <property type="entry name" value="TPR_rpt"/>
</dbReference>
<evidence type="ECO:0000256" key="3">
    <source>
        <dbReference type="PROSITE-ProRule" id="PRU00339"/>
    </source>
</evidence>
<dbReference type="InterPro" id="IPR047150">
    <property type="entry name" value="SGT"/>
</dbReference>
<feature type="chain" id="PRO_5004976750" evidence="4">
    <location>
        <begin position="19"/>
        <end position="454"/>
    </location>
</feature>
<evidence type="ECO:0000313" key="6">
    <source>
        <dbReference type="Proteomes" id="UP000023152"/>
    </source>
</evidence>
<keyword evidence="4" id="KW-0732">Signal</keyword>
<keyword evidence="1" id="KW-0677">Repeat</keyword>
<dbReference type="Proteomes" id="UP000023152">
    <property type="component" value="Unassembled WGS sequence"/>
</dbReference>
<feature type="repeat" description="TPR" evidence="3">
    <location>
        <begin position="217"/>
        <end position="250"/>
    </location>
</feature>
<evidence type="ECO:0000256" key="2">
    <source>
        <dbReference type="ARBA" id="ARBA00022803"/>
    </source>
</evidence>
<dbReference type="PANTHER" id="PTHR45831">
    <property type="entry name" value="LD24721P"/>
    <property type="match status" value="1"/>
</dbReference>
<protein>
    <submittedName>
        <fullName evidence="5">TPR domain-containing protein</fullName>
    </submittedName>
</protein>
<keyword evidence="2 3" id="KW-0802">TPR repeat</keyword>
<dbReference type="GO" id="GO:0006620">
    <property type="term" value="P:post-translational protein targeting to endoplasmic reticulum membrane"/>
    <property type="evidence" value="ECO:0007669"/>
    <property type="project" value="TreeGrafter"/>
</dbReference>
<dbReference type="Pfam" id="PF13181">
    <property type="entry name" value="TPR_8"/>
    <property type="match status" value="1"/>
</dbReference>
<feature type="signal peptide" evidence="4">
    <location>
        <begin position="1"/>
        <end position="18"/>
    </location>
</feature>
<evidence type="ECO:0000313" key="5">
    <source>
        <dbReference type="EMBL" id="ETO26692.1"/>
    </source>
</evidence>
<dbReference type="GO" id="GO:0060090">
    <property type="term" value="F:molecular adaptor activity"/>
    <property type="evidence" value="ECO:0007669"/>
    <property type="project" value="TreeGrafter"/>
</dbReference>
<comment type="caution">
    <text evidence="5">The sequence shown here is derived from an EMBL/GenBank/DDBJ whole genome shotgun (WGS) entry which is preliminary data.</text>
</comment>
<dbReference type="PANTHER" id="PTHR45831:SF2">
    <property type="entry name" value="LD24721P"/>
    <property type="match status" value="1"/>
</dbReference>
<dbReference type="InterPro" id="IPR011990">
    <property type="entry name" value="TPR-like_helical_dom_sf"/>
</dbReference>